<dbReference type="Pfam" id="PF14516">
    <property type="entry name" value="AAA_35"/>
    <property type="match status" value="1"/>
</dbReference>
<dbReference type="STRING" id="1499967.U27_00085"/>
<accession>A0A081C6I9</accession>
<dbReference type="EMBL" id="DF820472">
    <property type="protein sequence ID" value="GAK60194.1"/>
    <property type="molecule type" value="Genomic_DNA"/>
</dbReference>
<dbReference type="Proteomes" id="UP000030661">
    <property type="component" value="Unassembled WGS sequence"/>
</dbReference>
<dbReference type="InterPro" id="IPR027417">
    <property type="entry name" value="P-loop_NTPase"/>
</dbReference>
<evidence type="ECO:0008006" key="3">
    <source>
        <dbReference type="Google" id="ProtNLM"/>
    </source>
</evidence>
<organism evidence="1">
    <name type="scientific">Vecturithrix granuli</name>
    <dbReference type="NCBI Taxonomy" id="1499967"/>
    <lineage>
        <taxon>Bacteria</taxon>
        <taxon>Candidatus Moduliflexota</taxon>
        <taxon>Candidatus Vecturitrichia</taxon>
        <taxon>Candidatus Vecturitrichales</taxon>
        <taxon>Candidatus Vecturitrichaceae</taxon>
        <taxon>Candidatus Vecturithrix</taxon>
    </lineage>
</organism>
<name>A0A081C6I9_VECG1</name>
<gene>
    <name evidence="1" type="ORF">U27_00085</name>
</gene>
<evidence type="ECO:0000313" key="1">
    <source>
        <dbReference type="EMBL" id="GAK60194.1"/>
    </source>
</evidence>
<dbReference type="HOGENOM" id="CLU_038452_0_0_0"/>
<keyword evidence="2" id="KW-1185">Reference proteome</keyword>
<reference evidence="1" key="1">
    <citation type="journal article" date="2015" name="PeerJ">
        <title>First genomic representation of candidate bacterial phylum KSB3 points to enhanced environmental sensing as a trigger of wastewater bulking.</title>
        <authorList>
            <person name="Sekiguchi Y."/>
            <person name="Ohashi A."/>
            <person name="Parks D.H."/>
            <person name="Yamauchi T."/>
            <person name="Tyson G.W."/>
            <person name="Hugenholtz P."/>
        </authorList>
    </citation>
    <scope>NUCLEOTIDE SEQUENCE [LARGE SCALE GENOMIC DNA]</scope>
</reference>
<proteinExistence type="predicted"/>
<sequence>MRRFSSYGQINPKLHYYAPRTGLIEQAYTQLLGEHPEEGGHYITVWAPRQTGKSTVLLEAAQKLRQHEEYEVVLITMESAKYEQDPQVVLRMFVRELQFKIDYPFPNISSWEDFPLIFHRECLKKPLILVIDEFDAIAEQCINKFASEFRKIHTDRITETGKTSAEKTYLLHGLALIGVRSVLGIENVSGSPFNVQRSVHIPNLSFEEVDGMFKWYERESGQQVEQDVIERLYAETNGHPGLTCWFGELLTEGFEDHPPVKEKPITRAFFDIAYQYATYVLPNNTILNILSKADKEPYRNFVLRLFKTGEKLHFRYHDKQVNYLYMNGVVDREQGEDGALYLKFSNPFVQKCLFQYFSNELFQELGKLFDPFENLDDTITETRLNIPNLMKRYERHLRENKAWLLKDAPRRGDLRIYEAVYHFHLYMYLFHFLKGFGGKVYPEFPTGNGKIDLIIEYGGKMYGLEVKSYTTHKDFQDALLQAARYGKQLHLIEISLIIFVESIDEKHRNTYEAAYLDQDTGTTVFPIFVETGC</sequence>
<dbReference type="eggNOG" id="COG1672">
    <property type="taxonomic scope" value="Bacteria"/>
</dbReference>
<dbReference type="Gene3D" id="3.40.50.300">
    <property type="entry name" value="P-loop containing nucleotide triphosphate hydrolases"/>
    <property type="match status" value="1"/>
</dbReference>
<protein>
    <recommendedName>
        <fullName evidence="3">AAA+ ATPase domain-containing protein</fullName>
    </recommendedName>
</protein>
<dbReference type="AlphaFoldDB" id="A0A081C6I9"/>
<evidence type="ECO:0000313" key="2">
    <source>
        <dbReference type="Proteomes" id="UP000030661"/>
    </source>
</evidence>
<dbReference type="SUPFAM" id="SSF52540">
    <property type="entry name" value="P-loop containing nucleoside triphosphate hydrolases"/>
    <property type="match status" value="1"/>
</dbReference>